<dbReference type="InterPro" id="IPR001466">
    <property type="entry name" value="Beta-lactam-related"/>
</dbReference>
<evidence type="ECO:0000313" key="4">
    <source>
        <dbReference type="Proteomes" id="UP000515947"/>
    </source>
</evidence>
<dbReference type="RefSeq" id="WP_187578541.1">
    <property type="nucleotide sequence ID" value="NZ_CP060713.1"/>
</dbReference>
<evidence type="ECO:0000259" key="2">
    <source>
        <dbReference type="Pfam" id="PF24491"/>
    </source>
</evidence>
<keyword evidence="4" id="KW-1185">Reference proteome</keyword>
<gene>
    <name evidence="3" type="ORF">H9L09_20035</name>
</gene>
<evidence type="ECO:0000313" key="3">
    <source>
        <dbReference type="EMBL" id="QNN52699.1"/>
    </source>
</evidence>
<protein>
    <submittedName>
        <fullName evidence="3">Beta-lactamase family protein</fullName>
    </submittedName>
</protein>
<dbReference type="KEGG" id="nmes:H9L09_20035"/>
<dbReference type="Pfam" id="PF00144">
    <property type="entry name" value="Beta-lactamase"/>
    <property type="match status" value="1"/>
</dbReference>
<reference evidence="3 4" key="1">
    <citation type="submission" date="2020-08" db="EMBL/GenBank/DDBJ databases">
        <title>Genome sequence of Nocardioides mesophilus KACC 16243T.</title>
        <authorList>
            <person name="Hyun D.-W."/>
            <person name="Bae J.-W."/>
        </authorList>
    </citation>
    <scope>NUCLEOTIDE SEQUENCE [LARGE SCALE GENOMIC DNA]</scope>
    <source>
        <strain evidence="3 4">KACC 16243</strain>
    </source>
</reference>
<feature type="domain" description="DUF7586" evidence="2">
    <location>
        <begin position="351"/>
        <end position="433"/>
    </location>
</feature>
<dbReference type="Gene3D" id="3.40.710.10">
    <property type="entry name" value="DD-peptidase/beta-lactamase superfamily"/>
    <property type="match status" value="1"/>
</dbReference>
<proteinExistence type="predicted"/>
<evidence type="ECO:0000259" key="1">
    <source>
        <dbReference type="Pfam" id="PF00144"/>
    </source>
</evidence>
<accession>A0A7G9RAS4</accession>
<dbReference type="InterPro" id="IPR012338">
    <property type="entry name" value="Beta-lactam/transpept-like"/>
</dbReference>
<dbReference type="EMBL" id="CP060713">
    <property type="protein sequence ID" value="QNN52699.1"/>
    <property type="molecule type" value="Genomic_DNA"/>
</dbReference>
<dbReference type="InterPro" id="IPR056008">
    <property type="entry name" value="DUF7586"/>
</dbReference>
<name>A0A7G9RAS4_9ACTN</name>
<organism evidence="3 4">
    <name type="scientific">Nocardioides mesophilus</name>
    <dbReference type="NCBI Taxonomy" id="433659"/>
    <lineage>
        <taxon>Bacteria</taxon>
        <taxon>Bacillati</taxon>
        <taxon>Actinomycetota</taxon>
        <taxon>Actinomycetes</taxon>
        <taxon>Propionibacteriales</taxon>
        <taxon>Nocardioidaceae</taxon>
        <taxon>Nocardioides</taxon>
    </lineage>
</organism>
<dbReference type="Pfam" id="PF24491">
    <property type="entry name" value="DUF7586"/>
    <property type="match status" value="1"/>
</dbReference>
<feature type="domain" description="Beta-lactamase-related" evidence="1">
    <location>
        <begin position="12"/>
        <end position="319"/>
    </location>
</feature>
<dbReference type="Proteomes" id="UP000515947">
    <property type="component" value="Chromosome"/>
</dbReference>
<dbReference type="InterPro" id="IPR050491">
    <property type="entry name" value="AmpC-like"/>
</dbReference>
<sequence length="449" mass="47301">MSVAQSTARRLQALVATDQVQGRLPSLVAGVVRDGALVWTGAHGAVTGTDATPGPDVQFRIGSITKTLVAVVVLQLREQGRLDLNDPLEKHLPGVAYGDRTIRSLLSHSSGMHSEPAGDWWERSPGVSFDQLAERLADVPAAFPSGATFHYTNIAFGLLGEVVARLTGGTWFDAVRERVLEPLDMRRTTYLPAGPAARGFSVHHLAGTLTEEPAHDAGAMAPAGQVWSTIEDLARYAAFLAAAESPVLPSSAMREMTTPQSGTQAGGMSGGYGLGFRLAAGGSGTLVGHTGSMPGFLAGLFADRPRRTGAVLLANGTSGLRCEGLAVDLLTTLESCEPTIPPAWTPTTGLPASVSEVLGVWHWGNTAYEASWRGEELVFRMLGNGVDAHAFALTADGTFVGSRGYHHGERLQVVRADDGRVSHLVCATFVYTRTPYDPEVPIPGGHPAL</sequence>
<dbReference type="AlphaFoldDB" id="A0A7G9RAS4"/>
<dbReference type="PANTHER" id="PTHR46825">
    <property type="entry name" value="D-ALANYL-D-ALANINE-CARBOXYPEPTIDASE/ENDOPEPTIDASE AMPH"/>
    <property type="match status" value="1"/>
</dbReference>
<dbReference type="SUPFAM" id="SSF56601">
    <property type="entry name" value="beta-lactamase/transpeptidase-like"/>
    <property type="match status" value="1"/>
</dbReference>
<dbReference type="PANTHER" id="PTHR46825:SF7">
    <property type="entry name" value="D-ALANYL-D-ALANINE CARBOXYPEPTIDASE"/>
    <property type="match status" value="1"/>
</dbReference>